<organism evidence="2">
    <name type="scientific">bioreactor metagenome</name>
    <dbReference type="NCBI Taxonomy" id="1076179"/>
    <lineage>
        <taxon>unclassified sequences</taxon>
        <taxon>metagenomes</taxon>
        <taxon>ecological metagenomes</taxon>
    </lineage>
</organism>
<feature type="domain" description="RNA polymerase sigma factor 70 region 4 type 2" evidence="1">
    <location>
        <begin position="25"/>
        <end position="72"/>
    </location>
</feature>
<protein>
    <recommendedName>
        <fullName evidence="1">RNA polymerase sigma factor 70 region 4 type 2 domain-containing protein</fullName>
    </recommendedName>
</protein>
<evidence type="ECO:0000259" key="1">
    <source>
        <dbReference type="Pfam" id="PF08281"/>
    </source>
</evidence>
<comment type="caution">
    <text evidence="2">The sequence shown here is derived from an EMBL/GenBank/DDBJ whole genome shotgun (WGS) entry which is preliminary data.</text>
</comment>
<dbReference type="InterPro" id="IPR013324">
    <property type="entry name" value="RNA_pol_sigma_r3/r4-like"/>
</dbReference>
<proteinExistence type="predicted"/>
<dbReference type="Pfam" id="PF08281">
    <property type="entry name" value="Sigma70_r4_2"/>
    <property type="match status" value="1"/>
</dbReference>
<gene>
    <name evidence="2" type="ORF">SDC9_140398</name>
</gene>
<sequence>MEEEKLEYFSGSDNIEDLLPILEEREAMKKLPAHYRRILEYRLYGYSVTEIAADMGVSHQAISKMIKNAVNQLRLLINNN</sequence>
<evidence type="ECO:0000313" key="2">
    <source>
        <dbReference type="EMBL" id="MPM93262.1"/>
    </source>
</evidence>
<dbReference type="GO" id="GO:0016987">
    <property type="term" value="F:sigma factor activity"/>
    <property type="evidence" value="ECO:0007669"/>
    <property type="project" value="InterPro"/>
</dbReference>
<dbReference type="Gene3D" id="1.10.10.10">
    <property type="entry name" value="Winged helix-like DNA-binding domain superfamily/Winged helix DNA-binding domain"/>
    <property type="match status" value="1"/>
</dbReference>
<dbReference type="GO" id="GO:0003677">
    <property type="term" value="F:DNA binding"/>
    <property type="evidence" value="ECO:0007669"/>
    <property type="project" value="InterPro"/>
</dbReference>
<dbReference type="GO" id="GO:0006352">
    <property type="term" value="P:DNA-templated transcription initiation"/>
    <property type="evidence" value="ECO:0007669"/>
    <property type="project" value="InterPro"/>
</dbReference>
<name>A0A645DY52_9ZZZZ</name>
<dbReference type="AlphaFoldDB" id="A0A645DY52"/>
<dbReference type="InterPro" id="IPR036388">
    <property type="entry name" value="WH-like_DNA-bd_sf"/>
</dbReference>
<reference evidence="2" key="1">
    <citation type="submission" date="2019-08" db="EMBL/GenBank/DDBJ databases">
        <authorList>
            <person name="Kucharzyk K."/>
            <person name="Murdoch R.W."/>
            <person name="Higgins S."/>
            <person name="Loffler F."/>
        </authorList>
    </citation>
    <scope>NUCLEOTIDE SEQUENCE</scope>
</reference>
<dbReference type="EMBL" id="VSSQ01040098">
    <property type="protein sequence ID" value="MPM93262.1"/>
    <property type="molecule type" value="Genomic_DNA"/>
</dbReference>
<dbReference type="SUPFAM" id="SSF88659">
    <property type="entry name" value="Sigma3 and sigma4 domains of RNA polymerase sigma factors"/>
    <property type="match status" value="1"/>
</dbReference>
<accession>A0A645DY52</accession>
<dbReference type="InterPro" id="IPR013249">
    <property type="entry name" value="RNA_pol_sigma70_r4_t2"/>
</dbReference>